<dbReference type="AlphaFoldDB" id="A0A1I1HIQ7"/>
<proteinExistence type="predicted"/>
<evidence type="ECO:0000313" key="2">
    <source>
        <dbReference type="Proteomes" id="UP000199376"/>
    </source>
</evidence>
<dbReference type="EMBL" id="FOLI01000011">
    <property type="protein sequence ID" value="SFC23731.1"/>
    <property type="molecule type" value="Genomic_DNA"/>
</dbReference>
<name>A0A1I1HIQ7_9LACO</name>
<gene>
    <name evidence="1" type="ORF">SAMN05660453_0024</name>
</gene>
<dbReference type="OrthoDB" id="2149849at2"/>
<keyword evidence="2" id="KW-1185">Reference proteome</keyword>
<dbReference type="RefSeq" id="WP_091503282.1">
    <property type="nucleotide sequence ID" value="NZ_FOLI01000011.1"/>
</dbReference>
<dbReference type="Proteomes" id="UP000199376">
    <property type="component" value="Unassembled WGS sequence"/>
</dbReference>
<organism evidence="1 2">
    <name type="scientific">Fructobacillus durionis</name>
    <dbReference type="NCBI Taxonomy" id="283737"/>
    <lineage>
        <taxon>Bacteria</taxon>
        <taxon>Bacillati</taxon>
        <taxon>Bacillota</taxon>
        <taxon>Bacilli</taxon>
        <taxon>Lactobacillales</taxon>
        <taxon>Lactobacillaceae</taxon>
        <taxon>Fructobacillus</taxon>
    </lineage>
</organism>
<reference evidence="1 2" key="1">
    <citation type="submission" date="2016-10" db="EMBL/GenBank/DDBJ databases">
        <authorList>
            <person name="de Groot N.N."/>
        </authorList>
    </citation>
    <scope>NUCLEOTIDE SEQUENCE [LARGE SCALE GENOMIC DNA]</scope>
    <source>
        <strain evidence="1 2">DSM 19113</strain>
    </source>
</reference>
<dbReference type="STRING" id="283737.SAMN05660453_0024"/>
<sequence>MHKITKQTFKEAFDEIEELSFVRDESKPVIEQEWVNSHTAVYALIEELQENYAPTLELTKEQKDIWDKSYSKGWAKKDFIYFIDILYIEDNSTNLFTELLSEFRSHSRVLMNAWLHPESIKVVE</sequence>
<protein>
    <submittedName>
        <fullName evidence="1">Uncharacterized protein</fullName>
    </submittedName>
</protein>
<accession>A0A1I1HIQ7</accession>
<evidence type="ECO:0000313" key="1">
    <source>
        <dbReference type="EMBL" id="SFC23731.1"/>
    </source>
</evidence>